<evidence type="ECO:0000313" key="12">
    <source>
        <dbReference type="Proteomes" id="UP001498398"/>
    </source>
</evidence>
<keyword evidence="2 11" id="KW-0723">Serine/threonine-protein kinase</keyword>
<evidence type="ECO:0000256" key="7">
    <source>
        <dbReference type="ARBA" id="ARBA00047899"/>
    </source>
</evidence>
<feature type="compositionally biased region" description="Polar residues" evidence="9">
    <location>
        <begin position="138"/>
        <end position="156"/>
    </location>
</feature>
<dbReference type="PANTHER" id="PTHR24343">
    <property type="entry name" value="SERINE/THREONINE KINASE"/>
    <property type="match status" value="1"/>
</dbReference>
<dbReference type="GO" id="GO:0004674">
    <property type="term" value="F:protein serine/threonine kinase activity"/>
    <property type="evidence" value="ECO:0007669"/>
    <property type="project" value="UniProtKB-KW"/>
</dbReference>
<evidence type="ECO:0000256" key="6">
    <source>
        <dbReference type="ARBA" id="ARBA00022840"/>
    </source>
</evidence>
<evidence type="ECO:0000256" key="1">
    <source>
        <dbReference type="ARBA" id="ARBA00012513"/>
    </source>
</evidence>
<name>A0ABR1JTM5_9AGAR</name>
<dbReference type="Gene3D" id="1.10.510.10">
    <property type="entry name" value="Transferase(Phosphotransferase) domain 1"/>
    <property type="match status" value="1"/>
</dbReference>
<feature type="domain" description="Protein kinase" evidence="10">
    <location>
        <begin position="1"/>
        <end position="401"/>
    </location>
</feature>
<sequence length="475" mass="51390">MTTDNVVKIIDFGTATVFHYPGKTSHTKAKGIVGSDPYLAPEVLEKDEYDPRKTDVWSVAVIFLCMVLRRFPWKCPDAKNDASFRAFVNAHPDLSEPRTRKSKPIPIRNNTISLASPLPELQRQQDPANALLLVPGASVTSDSPDNSAPSSETQSIASSTDFDFDHSSFASSTTSDVNPSAVVNSARFEIVSPRVAQSTATLPSFVIGATVRINGEHTVTAIRQPEDPSVLRFARPGNSTESLPVIGSSGLYPGEPFPSMKSVIGSDSPVAAEEDLLTPRADTMALPSASLPPNGRGPIRARASTFAGPVPEITMKSPTPSPLAETPEETPQPTKNAPSNPSKRQRSDSVTTFHGGGAESIFRLLPRETRPALRRMLHVEPEARCTLTDLLKGRGKASSLLCGCQLHGQSVDGRNTPLLVQEQTTCVDHDCEPEEEDDGDEWLKGIVPCSQPNTHANHVHIKVTVDDKHGKRRFF</sequence>
<dbReference type="InterPro" id="IPR000719">
    <property type="entry name" value="Prot_kinase_dom"/>
</dbReference>
<evidence type="ECO:0000256" key="8">
    <source>
        <dbReference type="ARBA" id="ARBA00048679"/>
    </source>
</evidence>
<comment type="catalytic activity">
    <reaction evidence="8">
        <text>L-seryl-[protein] + ATP = O-phospho-L-seryl-[protein] + ADP + H(+)</text>
        <dbReference type="Rhea" id="RHEA:17989"/>
        <dbReference type="Rhea" id="RHEA-COMP:9863"/>
        <dbReference type="Rhea" id="RHEA-COMP:11604"/>
        <dbReference type="ChEBI" id="CHEBI:15378"/>
        <dbReference type="ChEBI" id="CHEBI:29999"/>
        <dbReference type="ChEBI" id="CHEBI:30616"/>
        <dbReference type="ChEBI" id="CHEBI:83421"/>
        <dbReference type="ChEBI" id="CHEBI:456216"/>
        <dbReference type="EC" id="2.7.11.1"/>
    </reaction>
</comment>
<evidence type="ECO:0000313" key="11">
    <source>
        <dbReference type="EMBL" id="KAK7467005.1"/>
    </source>
</evidence>
<dbReference type="PANTHER" id="PTHR24343:SF137">
    <property type="entry name" value="SERINE_THREONINE-PROTEIN KINASE HRK1"/>
    <property type="match status" value="1"/>
</dbReference>
<protein>
    <recommendedName>
        <fullName evidence="1">non-specific serine/threonine protein kinase</fullName>
        <ecNumber evidence="1">2.7.11.1</ecNumber>
    </recommendedName>
</protein>
<reference evidence="11 12" key="1">
    <citation type="submission" date="2024-01" db="EMBL/GenBank/DDBJ databases">
        <title>A draft genome for the cacao thread blight pathogen Marasmiellus scandens.</title>
        <authorList>
            <person name="Baruah I.K."/>
            <person name="Leung J."/>
            <person name="Bukari Y."/>
            <person name="Amoako-Attah I."/>
            <person name="Meinhardt L.W."/>
            <person name="Bailey B.A."/>
            <person name="Cohen S.P."/>
        </authorList>
    </citation>
    <scope>NUCLEOTIDE SEQUENCE [LARGE SCALE GENOMIC DNA]</scope>
    <source>
        <strain evidence="11 12">GH-19</strain>
    </source>
</reference>
<keyword evidence="3" id="KW-0808">Transferase</keyword>
<feature type="compositionally biased region" description="Polar residues" evidence="9">
    <location>
        <begin position="329"/>
        <end position="352"/>
    </location>
</feature>
<accession>A0ABR1JTM5</accession>
<keyword evidence="6" id="KW-0067">ATP-binding</keyword>
<evidence type="ECO:0000256" key="4">
    <source>
        <dbReference type="ARBA" id="ARBA00022741"/>
    </source>
</evidence>
<keyword evidence="12" id="KW-1185">Reference proteome</keyword>
<keyword evidence="5 11" id="KW-0418">Kinase</keyword>
<proteinExistence type="predicted"/>
<dbReference type="EMBL" id="JBANRG010000004">
    <property type="protein sequence ID" value="KAK7467005.1"/>
    <property type="molecule type" value="Genomic_DNA"/>
</dbReference>
<evidence type="ECO:0000256" key="3">
    <source>
        <dbReference type="ARBA" id="ARBA00022679"/>
    </source>
</evidence>
<dbReference type="PROSITE" id="PS50011">
    <property type="entry name" value="PROTEIN_KINASE_DOM"/>
    <property type="match status" value="1"/>
</dbReference>
<evidence type="ECO:0000259" key="10">
    <source>
        <dbReference type="PROSITE" id="PS50011"/>
    </source>
</evidence>
<comment type="caution">
    <text evidence="11">The sequence shown here is derived from an EMBL/GenBank/DDBJ whole genome shotgun (WGS) entry which is preliminary data.</text>
</comment>
<evidence type="ECO:0000256" key="2">
    <source>
        <dbReference type="ARBA" id="ARBA00022527"/>
    </source>
</evidence>
<dbReference type="Proteomes" id="UP001498398">
    <property type="component" value="Unassembled WGS sequence"/>
</dbReference>
<dbReference type="EC" id="2.7.11.1" evidence="1"/>
<dbReference type="SUPFAM" id="SSF56112">
    <property type="entry name" value="Protein kinase-like (PK-like)"/>
    <property type="match status" value="1"/>
</dbReference>
<dbReference type="Pfam" id="PF00069">
    <property type="entry name" value="Pkinase"/>
    <property type="match status" value="1"/>
</dbReference>
<gene>
    <name evidence="11" type="primary">HRK1_2</name>
    <name evidence="11" type="ORF">VKT23_004068</name>
</gene>
<feature type="region of interest" description="Disordered" evidence="9">
    <location>
        <begin position="306"/>
        <end position="357"/>
    </location>
</feature>
<organism evidence="11 12">
    <name type="scientific">Marasmiellus scandens</name>
    <dbReference type="NCBI Taxonomy" id="2682957"/>
    <lineage>
        <taxon>Eukaryota</taxon>
        <taxon>Fungi</taxon>
        <taxon>Dikarya</taxon>
        <taxon>Basidiomycota</taxon>
        <taxon>Agaricomycotina</taxon>
        <taxon>Agaricomycetes</taxon>
        <taxon>Agaricomycetidae</taxon>
        <taxon>Agaricales</taxon>
        <taxon>Marasmiineae</taxon>
        <taxon>Omphalotaceae</taxon>
        <taxon>Marasmiellus</taxon>
    </lineage>
</organism>
<evidence type="ECO:0000256" key="5">
    <source>
        <dbReference type="ARBA" id="ARBA00022777"/>
    </source>
</evidence>
<keyword evidence="4" id="KW-0547">Nucleotide-binding</keyword>
<comment type="catalytic activity">
    <reaction evidence="7">
        <text>L-threonyl-[protein] + ATP = O-phospho-L-threonyl-[protein] + ADP + H(+)</text>
        <dbReference type="Rhea" id="RHEA:46608"/>
        <dbReference type="Rhea" id="RHEA-COMP:11060"/>
        <dbReference type="Rhea" id="RHEA-COMP:11605"/>
        <dbReference type="ChEBI" id="CHEBI:15378"/>
        <dbReference type="ChEBI" id="CHEBI:30013"/>
        <dbReference type="ChEBI" id="CHEBI:30616"/>
        <dbReference type="ChEBI" id="CHEBI:61977"/>
        <dbReference type="ChEBI" id="CHEBI:456216"/>
        <dbReference type="EC" id="2.7.11.1"/>
    </reaction>
</comment>
<evidence type="ECO:0000256" key="9">
    <source>
        <dbReference type="SAM" id="MobiDB-lite"/>
    </source>
</evidence>
<dbReference type="InterPro" id="IPR011009">
    <property type="entry name" value="Kinase-like_dom_sf"/>
</dbReference>
<feature type="region of interest" description="Disordered" evidence="9">
    <location>
        <begin position="136"/>
        <end position="157"/>
    </location>
</feature>